<accession>A0A7Y9C6C7</accession>
<evidence type="ECO:0000313" key="3">
    <source>
        <dbReference type="Proteomes" id="UP000535020"/>
    </source>
</evidence>
<dbReference type="AlphaFoldDB" id="A0A7Y9C6C7"/>
<feature type="domain" description="Schlafen group 3-like DNA/RNA helicase" evidence="1">
    <location>
        <begin position="210"/>
        <end position="391"/>
    </location>
</feature>
<comment type="caution">
    <text evidence="2">The sequence shown here is derived from an EMBL/GenBank/DDBJ whole genome shotgun (WGS) entry which is preliminary data.</text>
</comment>
<gene>
    <name evidence="2" type="ORF">HZF10_13430</name>
</gene>
<keyword evidence="3" id="KW-1185">Reference proteome</keyword>
<dbReference type="InterPro" id="IPR018647">
    <property type="entry name" value="SLFN_3-like_DNA/RNA_helicase"/>
</dbReference>
<evidence type="ECO:0000313" key="2">
    <source>
        <dbReference type="EMBL" id="NYA71925.1"/>
    </source>
</evidence>
<dbReference type="Proteomes" id="UP000535020">
    <property type="component" value="Unassembled WGS sequence"/>
</dbReference>
<protein>
    <submittedName>
        <fullName evidence="2">DUF2075 domain-containing protein</fullName>
    </submittedName>
</protein>
<dbReference type="InterPro" id="IPR027417">
    <property type="entry name" value="P-loop_NTPase"/>
</dbReference>
<dbReference type="Gene3D" id="3.40.50.300">
    <property type="entry name" value="P-loop containing nucleotide triphosphate hydrolases"/>
    <property type="match status" value="1"/>
</dbReference>
<dbReference type="EMBL" id="JACBJI010000006">
    <property type="protein sequence ID" value="NYA71925.1"/>
    <property type="molecule type" value="Genomic_DNA"/>
</dbReference>
<sequence>MKKANLISIVNSYTSLSTELMEFYLKYYSISIKDDELKDLCILVEELKSYDIRTKQNFYDGFFLGYTIPQIGKEFDLLRIGEDHIINIEIKRTASEGKIYRQLSRNKYYLSFLKKKVHSYTFITDQKKLYRLDDFDSLAEVNLKELYGILKNQKEAEVGSLNNLFNPSDYLVSPFNSTNQFILGKYFLTTHQEAIKEELIRLSSQKAFSLFSIKGKAGTGKTLLTYDIVKHFNTEQISTLIVHCGILNDGHWELKNEHKWNIIAAKQIPNFDFSSYRVIVIDECQRIYPDQLHSIINAVRKNNGTIIFSYDAQQYLRNWESTNNISKLLEEDLTVKTYELTTKIRTNKEIASFIKCLFDKSELHERQDFSNVYINYFKNFEDSKAYVNSQLENGWKAINYTPSTRAILPYEDHKIASELDNSHTVIGQEFDNVIAVIDQHFFYQDDRLYYRVNSYYNPRQMLFQIVTRTRKKLKLVIVNNPEILEHCLSIVKN</sequence>
<reference evidence="2 3" key="1">
    <citation type="submission" date="2020-07" db="EMBL/GenBank/DDBJ databases">
        <authorList>
            <person name="Sun Q."/>
        </authorList>
    </citation>
    <scope>NUCLEOTIDE SEQUENCE [LARGE SCALE GENOMIC DNA]</scope>
    <source>
        <strain evidence="2 3">MAH-1</strain>
    </source>
</reference>
<dbReference type="RefSeq" id="WP_176006737.1">
    <property type="nucleotide sequence ID" value="NZ_JABWMI010000015.1"/>
</dbReference>
<organism evidence="2 3">
    <name type="scientific">Flavobacterium agri</name>
    <dbReference type="NCBI Taxonomy" id="2743471"/>
    <lineage>
        <taxon>Bacteria</taxon>
        <taxon>Pseudomonadati</taxon>
        <taxon>Bacteroidota</taxon>
        <taxon>Flavobacteriia</taxon>
        <taxon>Flavobacteriales</taxon>
        <taxon>Flavobacteriaceae</taxon>
        <taxon>Flavobacterium</taxon>
    </lineage>
</organism>
<dbReference type="Pfam" id="PF09848">
    <property type="entry name" value="SLFN-g3_helicase"/>
    <property type="match status" value="1"/>
</dbReference>
<name>A0A7Y9C6C7_9FLAO</name>
<dbReference type="SUPFAM" id="SSF52540">
    <property type="entry name" value="P-loop containing nucleoside triphosphate hydrolases"/>
    <property type="match status" value="1"/>
</dbReference>
<evidence type="ECO:0000259" key="1">
    <source>
        <dbReference type="Pfam" id="PF09848"/>
    </source>
</evidence>
<proteinExistence type="predicted"/>